<dbReference type="SUPFAM" id="SSF52540">
    <property type="entry name" value="P-loop containing nucleoside triphosphate hydrolases"/>
    <property type="match status" value="2"/>
</dbReference>
<dbReference type="Pfam" id="PF02463">
    <property type="entry name" value="SMC_N"/>
    <property type="match status" value="1"/>
</dbReference>
<evidence type="ECO:0000256" key="1">
    <source>
        <dbReference type="ARBA" id="ARBA00003618"/>
    </source>
</evidence>
<dbReference type="PIRSF" id="PIRSF003128">
    <property type="entry name" value="RecN"/>
    <property type="match status" value="1"/>
</dbReference>
<comment type="similarity">
    <text evidence="2 9">Belongs to the RecN family.</text>
</comment>
<dbReference type="PANTHER" id="PTHR11059:SF0">
    <property type="entry name" value="DNA REPAIR PROTEIN RECN"/>
    <property type="match status" value="1"/>
</dbReference>
<reference evidence="12 13" key="1">
    <citation type="submission" date="2021-03" db="EMBL/GenBank/DDBJ databases">
        <title>Aliifodinibius sp. nov., a new bacterium isolated from saline soil.</title>
        <authorList>
            <person name="Galisteo C."/>
            <person name="De La Haba R."/>
            <person name="Sanchez-Porro C."/>
            <person name="Ventosa A."/>
        </authorList>
    </citation>
    <scope>NUCLEOTIDE SEQUENCE [LARGE SCALE GENOMIC DNA]</scope>
    <source>
        <strain evidence="12 13">1BSP15-2V2</strain>
    </source>
</reference>
<keyword evidence="5 9" id="KW-0227">DNA damage</keyword>
<sequence>MIQSLYIKDFALIDELEVSFEEGLNILTGQTGAGKSIIIGALNMILGERADTEVIRQGSDKAITEAILSVGKHPEIEKLLEENAVEVRPELILRREIRSSGSRGFINDTPVTISVLRQVGNYLVDLHGQHDHQLLLKEENHRNVIDGFEHIVAKKQAYRQEYEKMVSLRKELRKLKKRERELEEKVELFRFQVQELDDADLDPNEEEELETEMHLLDNAEELDQKASSIVKIGQEDELNAVGLLNQIKLHLEDLSRIEPEFANYLDEISSARITIQETVQFAERYRSRIEFNPNRLEELRSRQNELNRLQKKYQRSIPDLIEYLHEIRKELSLAENFDLEIEKMEAKIEDQAQTLANVAQKLHSARQKVGERVSRQVEEELSDLGIPHAEFKVRVDWLVVSEERGWITAEGQPVECTEHGCDEVSLYISTNKGEEPKPLAKIASGGEISRVMLALKSIIAREQSLPVMIFDEIDTGISGEISEKVGRTMRRLAQKCQIMAITHQPQIASQAHKHYKVQKVEEKGRTVSRIVPLGDNEHITEVAGLMSGEDITDAALRSARELIEKNTFTN</sequence>
<evidence type="ECO:0000313" key="12">
    <source>
        <dbReference type="EMBL" id="MCW9707666.1"/>
    </source>
</evidence>
<evidence type="ECO:0000256" key="4">
    <source>
        <dbReference type="ARBA" id="ARBA00022741"/>
    </source>
</evidence>
<dbReference type="InterPro" id="IPR027417">
    <property type="entry name" value="P-loop_NTPase"/>
</dbReference>
<keyword evidence="6" id="KW-0067">ATP-binding</keyword>
<evidence type="ECO:0000256" key="10">
    <source>
        <dbReference type="SAM" id="Coils"/>
    </source>
</evidence>
<dbReference type="EMBL" id="JAGGJA010000007">
    <property type="protein sequence ID" value="MCW9707666.1"/>
    <property type="molecule type" value="Genomic_DNA"/>
</dbReference>
<protein>
    <recommendedName>
        <fullName evidence="3 9">DNA repair protein RecN</fullName>
    </recommendedName>
    <alternativeName>
        <fullName evidence="8 9">Recombination protein N</fullName>
    </alternativeName>
</protein>
<evidence type="ECO:0000259" key="11">
    <source>
        <dbReference type="Pfam" id="PF02463"/>
    </source>
</evidence>
<dbReference type="RefSeq" id="WP_265766453.1">
    <property type="nucleotide sequence ID" value="NZ_JAGGJA010000007.1"/>
</dbReference>
<evidence type="ECO:0000256" key="7">
    <source>
        <dbReference type="ARBA" id="ARBA00023204"/>
    </source>
</evidence>
<comment type="function">
    <text evidence="1 9">May be involved in recombinational repair of damaged DNA.</text>
</comment>
<dbReference type="Gene3D" id="3.40.50.300">
    <property type="entry name" value="P-loop containing nucleotide triphosphate hydrolases"/>
    <property type="match status" value="2"/>
</dbReference>
<dbReference type="PANTHER" id="PTHR11059">
    <property type="entry name" value="DNA REPAIR PROTEIN RECN"/>
    <property type="match status" value="1"/>
</dbReference>
<organism evidence="12 13">
    <name type="scientific">Fodinibius salsisoli</name>
    <dbReference type="NCBI Taxonomy" id="2820877"/>
    <lineage>
        <taxon>Bacteria</taxon>
        <taxon>Pseudomonadati</taxon>
        <taxon>Balneolota</taxon>
        <taxon>Balneolia</taxon>
        <taxon>Balneolales</taxon>
        <taxon>Balneolaceae</taxon>
        <taxon>Fodinibius</taxon>
    </lineage>
</organism>
<keyword evidence="10" id="KW-0175">Coiled coil</keyword>
<dbReference type="InterPro" id="IPR003395">
    <property type="entry name" value="RecF/RecN/SMC_N"/>
</dbReference>
<evidence type="ECO:0000256" key="2">
    <source>
        <dbReference type="ARBA" id="ARBA00009441"/>
    </source>
</evidence>
<keyword evidence="4" id="KW-0547">Nucleotide-binding</keyword>
<keyword evidence="13" id="KW-1185">Reference proteome</keyword>
<gene>
    <name evidence="12" type="primary">recN</name>
    <name evidence="12" type="ORF">J6I44_12435</name>
</gene>
<keyword evidence="7 9" id="KW-0234">DNA repair</keyword>
<evidence type="ECO:0000256" key="8">
    <source>
        <dbReference type="ARBA" id="ARBA00033408"/>
    </source>
</evidence>
<feature type="coiled-coil region" evidence="10">
    <location>
        <begin position="296"/>
        <end position="368"/>
    </location>
</feature>
<dbReference type="Proteomes" id="UP001207918">
    <property type="component" value="Unassembled WGS sequence"/>
</dbReference>
<evidence type="ECO:0000256" key="6">
    <source>
        <dbReference type="ARBA" id="ARBA00022840"/>
    </source>
</evidence>
<proteinExistence type="inferred from homology"/>
<evidence type="ECO:0000256" key="5">
    <source>
        <dbReference type="ARBA" id="ARBA00022763"/>
    </source>
</evidence>
<feature type="domain" description="RecF/RecN/SMC N-terminal" evidence="11">
    <location>
        <begin position="1"/>
        <end position="523"/>
    </location>
</feature>
<dbReference type="NCBIfam" id="TIGR00634">
    <property type="entry name" value="recN"/>
    <property type="match status" value="1"/>
</dbReference>
<comment type="caution">
    <text evidence="12">The sequence shown here is derived from an EMBL/GenBank/DDBJ whole genome shotgun (WGS) entry which is preliminary data.</text>
</comment>
<accession>A0ABT3PP84</accession>
<dbReference type="CDD" id="cd03241">
    <property type="entry name" value="ABC_RecN"/>
    <property type="match status" value="2"/>
</dbReference>
<feature type="coiled-coil region" evidence="10">
    <location>
        <begin position="155"/>
        <end position="192"/>
    </location>
</feature>
<dbReference type="InterPro" id="IPR004604">
    <property type="entry name" value="DNA_recomb/repair_RecN"/>
</dbReference>
<name>A0ABT3PP84_9BACT</name>
<evidence type="ECO:0000256" key="3">
    <source>
        <dbReference type="ARBA" id="ARBA00021315"/>
    </source>
</evidence>
<evidence type="ECO:0000256" key="9">
    <source>
        <dbReference type="PIRNR" id="PIRNR003128"/>
    </source>
</evidence>
<evidence type="ECO:0000313" key="13">
    <source>
        <dbReference type="Proteomes" id="UP001207918"/>
    </source>
</evidence>